<evidence type="ECO:0000256" key="1">
    <source>
        <dbReference type="ARBA" id="ARBA00007435"/>
    </source>
</evidence>
<dbReference type="Pfam" id="PF01541">
    <property type="entry name" value="GIY-YIG"/>
    <property type="match status" value="1"/>
</dbReference>
<dbReference type="Proteomes" id="UP000176881">
    <property type="component" value="Unassembled WGS sequence"/>
</dbReference>
<evidence type="ECO:0000313" key="3">
    <source>
        <dbReference type="EMBL" id="OHA44956.1"/>
    </source>
</evidence>
<accession>A0A1G2P9F7</accession>
<dbReference type="InterPro" id="IPR050190">
    <property type="entry name" value="UPF0213_domain"/>
</dbReference>
<gene>
    <name evidence="3" type="ORF">A3G59_00845</name>
</gene>
<dbReference type="SUPFAM" id="SSF82771">
    <property type="entry name" value="GIY-YIG endonuclease"/>
    <property type="match status" value="1"/>
</dbReference>
<comment type="caution">
    <text evidence="3">The sequence shown here is derived from an EMBL/GenBank/DDBJ whole genome shotgun (WGS) entry which is preliminary data.</text>
</comment>
<sequence length="85" mass="10136">MIFFKNKVYYVYIIECKDGSLYTGITTDVERRFQEHKEDAGGHYTMSKQAIKVVYTQRFPDRSSALKREAEIKGWPRRKKLELIK</sequence>
<dbReference type="Gene3D" id="3.40.1440.10">
    <property type="entry name" value="GIY-YIG endonuclease"/>
    <property type="match status" value="1"/>
</dbReference>
<comment type="similarity">
    <text evidence="1">Belongs to the UPF0213 family.</text>
</comment>
<reference evidence="3 4" key="1">
    <citation type="journal article" date="2016" name="Nat. Commun.">
        <title>Thousands of microbial genomes shed light on interconnected biogeochemical processes in an aquifer system.</title>
        <authorList>
            <person name="Anantharaman K."/>
            <person name="Brown C.T."/>
            <person name="Hug L.A."/>
            <person name="Sharon I."/>
            <person name="Castelle C.J."/>
            <person name="Probst A.J."/>
            <person name="Thomas B.C."/>
            <person name="Singh A."/>
            <person name="Wilkins M.J."/>
            <person name="Karaoz U."/>
            <person name="Brodie E.L."/>
            <person name="Williams K.H."/>
            <person name="Hubbard S.S."/>
            <person name="Banfield J.F."/>
        </authorList>
    </citation>
    <scope>NUCLEOTIDE SEQUENCE [LARGE SCALE GENOMIC DNA]</scope>
</reference>
<proteinExistence type="inferred from homology"/>
<dbReference type="InterPro" id="IPR035901">
    <property type="entry name" value="GIY-YIG_endonuc_sf"/>
</dbReference>
<dbReference type="PANTHER" id="PTHR34477:SF1">
    <property type="entry name" value="UPF0213 PROTEIN YHBQ"/>
    <property type="match status" value="1"/>
</dbReference>
<dbReference type="PROSITE" id="PS50164">
    <property type="entry name" value="GIY_YIG"/>
    <property type="match status" value="1"/>
</dbReference>
<dbReference type="EMBL" id="MHSN01000015">
    <property type="protein sequence ID" value="OHA44956.1"/>
    <property type="molecule type" value="Genomic_DNA"/>
</dbReference>
<feature type="domain" description="GIY-YIG" evidence="2">
    <location>
        <begin position="7"/>
        <end position="83"/>
    </location>
</feature>
<name>A0A1G2P9F7_9BACT</name>
<dbReference type="PANTHER" id="PTHR34477">
    <property type="entry name" value="UPF0213 PROTEIN YHBQ"/>
    <property type="match status" value="1"/>
</dbReference>
<dbReference type="CDD" id="cd10456">
    <property type="entry name" value="GIY-YIG_UPF0213"/>
    <property type="match status" value="1"/>
</dbReference>
<protein>
    <recommendedName>
        <fullName evidence="2">GIY-YIG domain-containing protein</fullName>
    </recommendedName>
</protein>
<organism evidence="3 4">
    <name type="scientific">Candidatus Taylorbacteria bacterium RIFCSPLOWO2_12_FULL_47_20</name>
    <dbReference type="NCBI Taxonomy" id="1802335"/>
    <lineage>
        <taxon>Bacteria</taxon>
        <taxon>Candidatus Tayloriibacteriota</taxon>
    </lineage>
</organism>
<dbReference type="STRING" id="1802335.A3G59_00845"/>
<dbReference type="SMART" id="SM00465">
    <property type="entry name" value="GIYc"/>
    <property type="match status" value="1"/>
</dbReference>
<evidence type="ECO:0000259" key="2">
    <source>
        <dbReference type="PROSITE" id="PS50164"/>
    </source>
</evidence>
<dbReference type="AlphaFoldDB" id="A0A1G2P9F7"/>
<evidence type="ECO:0000313" key="4">
    <source>
        <dbReference type="Proteomes" id="UP000176881"/>
    </source>
</evidence>
<dbReference type="InterPro" id="IPR000305">
    <property type="entry name" value="GIY-YIG_endonuc"/>
</dbReference>